<keyword evidence="2" id="KW-1185">Reference proteome</keyword>
<evidence type="ECO:0000256" key="1">
    <source>
        <dbReference type="SAM" id="MobiDB-lite"/>
    </source>
</evidence>
<evidence type="ECO:0000313" key="3">
    <source>
        <dbReference type="WBParaSite" id="PgR071_g054_t01"/>
    </source>
</evidence>
<dbReference type="WBParaSite" id="PgR071_g054_t05">
    <property type="protein sequence ID" value="PgR071_g054_t05"/>
    <property type="gene ID" value="PgR071_g054"/>
</dbReference>
<feature type="region of interest" description="Disordered" evidence="1">
    <location>
        <begin position="1"/>
        <end position="76"/>
    </location>
</feature>
<organism evidence="2 3">
    <name type="scientific">Parascaris univalens</name>
    <name type="common">Nematode worm</name>
    <dbReference type="NCBI Taxonomy" id="6257"/>
    <lineage>
        <taxon>Eukaryota</taxon>
        <taxon>Metazoa</taxon>
        <taxon>Ecdysozoa</taxon>
        <taxon>Nematoda</taxon>
        <taxon>Chromadorea</taxon>
        <taxon>Rhabditida</taxon>
        <taxon>Spirurina</taxon>
        <taxon>Ascaridomorpha</taxon>
        <taxon>Ascaridoidea</taxon>
        <taxon>Ascarididae</taxon>
        <taxon>Parascaris</taxon>
    </lineage>
</organism>
<reference evidence="3 4" key="1">
    <citation type="submission" date="2022-11" db="UniProtKB">
        <authorList>
            <consortium name="WormBaseParasite"/>
        </authorList>
    </citation>
    <scope>IDENTIFICATION</scope>
</reference>
<feature type="compositionally biased region" description="Low complexity" evidence="1">
    <location>
        <begin position="91"/>
        <end position="110"/>
    </location>
</feature>
<evidence type="ECO:0000313" key="4">
    <source>
        <dbReference type="WBParaSite" id="PgR071_g054_t05"/>
    </source>
</evidence>
<feature type="region of interest" description="Disordered" evidence="1">
    <location>
        <begin position="91"/>
        <end position="111"/>
    </location>
</feature>
<feature type="compositionally biased region" description="Low complexity" evidence="1">
    <location>
        <begin position="37"/>
        <end position="56"/>
    </location>
</feature>
<protein>
    <submittedName>
        <fullName evidence="3 4">Uncharacterized protein</fullName>
    </submittedName>
</protein>
<feature type="region of interest" description="Disordered" evidence="1">
    <location>
        <begin position="226"/>
        <end position="250"/>
    </location>
</feature>
<name>A0A915BYT9_PARUN</name>
<accession>A0A915BYT9</accession>
<dbReference type="Proteomes" id="UP000887569">
    <property type="component" value="Unplaced"/>
</dbReference>
<dbReference type="WBParaSite" id="PgR071_g054_t01">
    <property type="protein sequence ID" value="PgR071_g054_t01"/>
    <property type="gene ID" value="PgR071_g054"/>
</dbReference>
<dbReference type="AlphaFoldDB" id="A0A915BYT9"/>
<proteinExistence type="predicted"/>
<sequence length="318" mass="34502">MSSKSSSFHSEGNSSTREANISAYSDSEPYSDYGVDSSSNLSYSFSDVSTDSSVDTAISYPEKGENKELSLKTARSEGGGDLVLSLSTAYTEGTSEVSSSESATFSDSPTVDTAKEALAECTLTSVGDSANTARSVDEFVLPEPVFSDYSLEPSETAVEFPEEDIQETDTLKTARLVDGIVLPKPIYSEYSTEPSEMAIEFSDKSFDNSGIEDKCNSELSTAADGFDSRLGTAKSIGNSESESDEPRYPQINARLTRIPHYTNEEFHSIIKLVGNAFTDEYPPSEYVLSELNENAIDFSAVIRKPQQENEENEDVGQV</sequence>
<feature type="compositionally biased region" description="Polar residues" evidence="1">
    <location>
        <begin position="1"/>
        <end position="25"/>
    </location>
</feature>
<evidence type="ECO:0000313" key="2">
    <source>
        <dbReference type="Proteomes" id="UP000887569"/>
    </source>
</evidence>